<evidence type="ECO:0000256" key="21">
    <source>
        <dbReference type="SAM" id="SignalP"/>
    </source>
</evidence>
<evidence type="ECO:0000256" key="4">
    <source>
        <dbReference type="ARBA" id="ARBA00022679"/>
    </source>
</evidence>
<dbReference type="Gene3D" id="1.10.510.10">
    <property type="entry name" value="Transferase(Phosphotransferase) domain 1"/>
    <property type="match status" value="1"/>
</dbReference>
<feature type="chain" id="PRO_5035149009" description="receptor protein-tyrosine kinase" evidence="21">
    <location>
        <begin position="23"/>
        <end position="809"/>
    </location>
</feature>
<keyword evidence="4" id="KW-0808">Transferase</keyword>
<protein>
    <recommendedName>
        <fullName evidence="2">receptor protein-tyrosine kinase</fullName>
        <ecNumber evidence="2">2.7.10.1</ecNumber>
    </recommendedName>
</protein>
<keyword evidence="18" id="KW-0479">Metal-binding</keyword>
<dbReference type="EMBL" id="CAKKLH010000057">
    <property type="protein sequence ID" value="CAH0101345.1"/>
    <property type="molecule type" value="Genomic_DNA"/>
</dbReference>
<evidence type="ECO:0000256" key="1">
    <source>
        <dbReference type="ARBA" id="ARBA00004167"/>
    </source>
</evidence>
<dbReference type="InterPro" id="IPR036179">
    <property type="entry name" value="Ig-like_dom_sf"/>
</dbReference>
<keyword evidence="9 20" id="KW-1133">Transmembrane helix</keyword>
<evidence type="ECO:0000256" key="16">
    <source>
        <dbReference type="PIRSR" id="PIRSR000615-1"/>
    </source>
</evidence>
<dbReference type="OrthoDB" id="6346222at2759"/>
<dbReference type="AlphaFoldDB" id="A0A8J2RFS5"/>
<keyword evidence="24" id="KW-1185">Reference proteome</keyword>
<keyword evidence="11" id="KW-0829">Tyrosine-protein kinase</keyword>
<comment type="subcellular location">
    <subcellularLocation>
        <location evidence="1">Membrane</location>
        <topology evidence="1">Single-pass membrane protein</topology>
    </subcellularLocation>
</comment>
<evidence type="ECO:0000313" key="24">
    <source>
        <dbReference type="Proteomes" id="UP000789390"/>
    </source>
</evidence>
<proteinExistence type="predicted"/>
<dbReference type="PROSITE" id="PS00107">
    <property type="entry name" value="PROTEIN_KINASE_ATP"/>
    <property type="match status" value="1"/>
</dbReference>
<dbReference type="FunFam" id="3.30.200.20:FF:001298">
    <property type="entry name" value="Uncharacterized protein"/>
    <property type="match status" value="1"/>
</dbReference>
<keyword evidence="5 20" id="KW-0812">Transmembrane</keyword>
<evidence type="ECO:0000256" key="8">
    <source>
        <dbReference type="ARBA" id="ARBA00022840"/>
    </source>
</evidence>
<keyword evidence="21" id="KW-0732">Signal</keyword>
<name>A0A8J2RFS5_9CRUS</name>
<keyword evidence="8 17" id="KW-0067">ATP-binding</keyword>
<feature type="binding site" evidence="18">
    <location>
        <position position="663"/>
    </location>
    <ligand>
        <name>Mg(2+)</name>
        <dbReference type="ChEBI" id="CHEBI:18420"/>
    </ligand>
</feature>
<gene>
    <name evidence="23" type="ORF">DGAL_LOCUS3675</name>
</gene>
<sequence length="809" mass="92712">MEMFAQSLFLVICLLVCKESYGKSVCQMTTPGGKNRIIEVHSTLTLTCICAYQRDFKYDHLSFRWQLPDFLVKNPQLMRVEERFRQTFTANDTHLLSNMTLDNATVKDTGYYRFVYGDVEVKQYVYVFDERNLVTMIDKGFYPNSSVYYDLFCFHQGELGVRIPCKPTHPNVTVTLVHKGRLNKEPNYDNVLIYPNPKWTFQPERGFSLNEAMINDTGSFLCIGTMNNISTVKNFTISVKGIELERMGAPDDPVEGSNVTLICRILFPGIRYPTPPEWEYQINSSAVMQTINETNPPAGIQIETEGEKRKHDSGGFKLNYYVSKLHLFNVSKTTHTTFQCKANQFQDAIAKAISFRIKVEKQSKDSILSENTTTFIFVVAIITLLLLLAIGIKLSYQKRKTLFPEFKRMLEGNVKDINPELLMDEQCDSMPYDKRWEFPRYRLKLGIQLGAGCFGRVVKAEAVGVKSSGKTVKTVAVKMVRSTTNVAAMEALVSELKILIHLGSHLNVVNLLGACTKKISKGELLVIVEYCRFGNLQTYIFNQRSNFINLVDEFGNIRAENEEFHIKTESVSMGFNFEKSYENSSNIDCERSPENPPDSPSFWQYQQDPDVTLTRSISTHDLISWSYQVARGMDYLASKKVLHGDLAARNVLLADDGVAKVADFGMAKKMYYEDNYEKTSQGLMPVKWMAIESLTDRIFSTQSDIWSYGIFLWELFTLGKVPYPGMGGGHQLIKSIQNGYRMEKPNNAPNLFGEMMTNCWQTDPKLRPTFSQIEEIHLWSPGIDNEFELFEFERFVRQIQRRERHDDSD</sequence>
<keyword evidence="10 20" id="KW-0472">Membrane</keyword>
<dbReference type="GO" id="GO:0043235">
    <property type="term" value="C:receptor complex"/>
    <property type="evidence" value="ECO:0007669"/>
    <property type="project" value="TreeGrafter"/>
</dbReference>
<evidence type="ECO:0000256" key="5">
    <source>
        <dbReference type="ARBA" id="ARBA00022692"/>
    </source>
</evidence>
<dbReference type="InterPro" id="IPR011009">
    <property type="entry name" value="Kinase-like_dom_sf"/>
</dbReference>
<keyword evidence="18" id="KW-0460">Magnesium</keyword>
<dbReference type="InterPro" id="IPR050122">
    <property type="entry name" value="RTK"/>
</dbReference>
<comment type="catalytic activity">
    <reaction evidence="15">
        <text>L-tyrosyl-[protein] + ATP = O-phospho-L-tyrosyl-[protein] + ADP + H(+)</text>
        <dbReference type="Rhea" id="RHEA:10596"/>
        <dbReference type="Rhea" id="RHEA-COMP:10136"/>
        <dbReference type="Rhea" id="RHEA-COMP:20101"/>
        <dbReference type="ChEBI" id="CHEBI:15378"/>
        <dbReference type="ChEBI" id="CHEBI:30616"/>
        <dbReference type="ChEBI" id="CHEBI:46858"/>
        <dbReference type="ChEBI" id="CHEBI:61978"/>
        <dbReference type="ChEBI" id="CHEBI:456216"/>
        <dbReference type="EC" id="2.7.10.1"/>
    </reaction>
</comment>
<feature type="binding site" evidence="17">
    <location>
        <position position="649"/>
    </location>
    <ligand>
        <name>ATP</name>
        <dbReference type="ChEBI" id="CHEBI:30616"/>
    </ligand>
</feature>
<keyword evidence="13" id="KW-0675">Receptor</keyword>
<dbReference type="GO" id="GO:0007169">
    <property type="term" value="P:cell surface receptor protein tyrosine kinase signaling pathway"/>
    <property type="evidence" value="ECO:0007669"/>
    <property type="project" value="InterPro"/>
</dbReference>
<evidence type="ECO:0000256" key="13">
    <source>
        <dbReference type="ARBA" id="ARBA00023170"/>
    </source>
</evidence>
<evidence type="ECO:0000256" key="9">
    <source>
        <dbReference type="ARBA" id="ARBA00022989"/>
    </source>
</evidence>
<dbReference type="InterPro" id="IPR013783">
    <property type="entry name" value="Ig-like_fold"/>
</dbReference>
<dbReference type="GO" id="GO:0005886">
    <property type="term" value="C:plasma membrane"/>
    <property type="evidence" value="ECO:0007669"/>
    <property type="project" value="TreeGrafter"/>
</dbReference>
<evidence type="ECO:0000256" key="17">
    <source>
        <dbReference type="PIRSR" id="PIRSR000615-2"/>
    </source>
</evidence>
<evidence type="ECO:0000256" key="7">
    <source>
        <dbReference type="ARBA" id="ARBA00022777"/>
    </source>
</evidence>
<evidence type="ECO:0000256" key="12">
    <source>
        <dbReference type="ARBA" id="ARBA00023157"/>
    </source>
</evidence>
<dbReference type="PANTHER" id="PTHR24416">
    <property type="entry name" value="TYROSINE-PROTEIN KINASE RECEPTOR"/>
    <property type="match status" value="1"/>
</dbReference>
<dbReference type="SUPFAM" id="SSF56112">
    <property type="entry name" value="Protein kinase-like (PK-like)"/>
    <property type="match status" value="1"/>
</dbReference>
<keyword evidence="14" id="KW-0325">Glycoprotein</keyword>
<dbReference type="GO" id="GO:0004714">
    <property type="term" value="F:transmembrane receptor protein tyrosine kinase activity"/>
    <property type="evidence" value="ECO:0007669"/>
    <property type="project" value="UniProtKB-EC"/>
</dbReference>
<dbReference type="InterPro" id="IPR008266">
    <property type="entry name" value="Tyr_kinase_AS"/>
</dbReference>
<evidence type="ECO:0000256" key="14">
    <source>
        <dbReference type="ARBA" id="ARBA00023180"/>
    </source>
</evidence>
<feature type="binding site" evidence="18">
    <location>
        <position position="650"/>
    </location>
    <ligand>
        <name>Mg(2+)</name>
        <dbReference type="ChEBI" id="CHEBI:18420"/>
    </ligand>
</feature>
<dbReference type="InterPro" id="IPR001245">
    <property type="entry name" value="Ser-Thr/Tyr_kinase_cat_dom"/>
</dbReference>
<dbReference type="Proteomes" id="UP000789390">
    <property type="component" value="Unassembled WGS sequence"/>
</dbReference>
<evidence type="ECO:0000259" key="22">
    <source>
        <dbReference type="PROSITE" id="PS50011"/>
    </source>
</evidence>
<dbReference type="Gene3D" id="2.60.40.10">
    <property type="entry name" value="Immunoglobulins"/>
    <property type="match status" value="2"/>
</dbReference>
<feature type="binding site" evidence="17 19">
    <location>
        <position position="478"/>
    </location>
    <ligand>
        <name>ATP</name>
        <dbReference type="ChEBI" id="CHEBI:30616"/>
    </ligand>
</feature>
<evidence type="ECO:0000256" key="6">
    <source>
        <dbReference type="ARBA" id="ARBA00022741"/>
    </source>
</evidence>
<evidence type="ECO:0000256" key="15">
    <source>
        <dbReference type="ARBA" id="ARBA00051243"/>
    </source>
</evidence>
<keyword evidence="12" id="KW-1015">Disulfide bond</keyword>
<evidence type="ECO:0000313" key="23">
    <source>
        <dbReference type="EMBL" id="CAH0101345.1"/>
    </source>
</evidence>
<feature type="active site" description="Proton acceptor" evidence="16">
    <location>
        <position position="645"/>
    </location>
</feature>
<evidence type="ECO:0000256" key="11">
    <source>
        <dbReference type="ARBA" id="ARBA00023137"/>
    </source>
</evidence>
<evidence type="ECO:0000256" key="3">
    <source>
        <dbReference type="ARBA" id="ARBA00022553"/>
    </source>
</evidence>
<keyword evidence="3" id="KW-0597">Phosphoprotein</keyword>
<comment type="caution">
    <text evidence="23">The sequence shown here is derived from an EMBL/GenBank/DDBJ whole genome shotgun (WGS) entry which is preliminary data.</text>
</comment>
<dbReference type="Gene3D" id="3.30.200.20">
    <property type="entry name" value="Phosphorylase Kinase, domain 1"/>
    <property type="match status" value="1"/>
</dbReference>
<dbReference type="InterPro" id="IPR000719">
    <property type="entry name" value="Prot_kinase_dom"/>
</dbReference>
<keyword evidence="7" id="KW-0418">Kinase</keyword>
<organism evidence="23 24">
    <name type="scientific">Daphnia galeata</name>
    <dbReference type="NCBI Taxonomy" id="27404"/>
    <lineage>
        <taxon>Eukaryota</taxon>
        <taxon>Metazoa</taxon>
        <taxon>Ecdysozoa</taxon>
        <taxon>Arthropoda</taxon>
        <taxon>Crustacea</taxon>
        <taxon>Branchiopoda</taxon>
        <taxon>Diplostraca</taxon>
        <taxon>Cladocera</taxon>
        <taxon>Anomopoda</taxon>
        <taxon>Daphniidae</taxon>
        <taxon>Daphnia</taxon>
    </lineage>
</organism>
<keyword evidence="6 17" id="KW-0547">Nucleotide-binding</keyword>
<dbReference type="SUPFAM" id="SSF48726">
    <property type="entry name" value="Immunoglobulin"/>
    <property type="match status" value="1"/>
</dbReference>
<dbReference type="PANTHER" id="PTHR24416:SF600">
    <property type="entry name" value="PDGF- AND VEGF-RECEPTOR RELATED, ISOFORM J"/>
    <property type="match status" value="1"/>
</dbReference>
<feature type="transmembrane region" description="Helical" evidence="20">
    <location>
        <begin position="375"/>
        <end position="396"/>
    </location>
</feature>
<dbReference type="InterPro" id="IPR017441">
    <property type="entry name" value="Protein_kinase_ATP_BS"/>
</dbReference>
<dbReference type="GO" id="GO:0046872">
    <property type="term" value="F:metal ion binding"/>
    <property type="evidence" value="ECO:0007669"/>
    <property type="project" value="UniProtKB-KW"/>
</dbReference>
<dbReference type="PIRSF" id="PIRSF000615">
    <property type="entry name" value="TyrPK_CSF1-R"/>
    <property type="match status" value="1"/>
</dbReference>
<evidence type="ECO:0000256" key="10">
    <source>
        <dbReference type="ARBA" id="ARBA00023136"/>
    </source>
</evidence>
<dbReference type="EC" id="2.7.10.1" evidence="2"/>
<dbReference type="PROSITE" id="PS50011">
    <property type="entry name" value="PROTEIN_KINASE_DOM"/>
    <property type="match status" value="1"/>
</dbReference>
<dbReference type="InterPro" id="IPR001824">
    <property type="entry name" value="Tyr_kinase_rcpt_3_CS"/>
</dbReference>
<reference evidence="23" key="1">
    <citation type="submission" date="2021-11" db="EMBL/GenBank/DDBJ databases">
        <authorList>
            <person name="Schell T."/>
        </authorList>
    </citation>
    <scope>NUCLEOTIDE SEQUENCE</scope>
    <source>
        <strain evidence="23">M5</strain>
    </source>
</reference>
<dbReference type="Pfam" id="PF07714">
    <property type="entry name" value="PK_Tyr_Ser-Thr"/>
    <property type="match status" value="1"/>
</dbReference>
<evidence type="ECO:0000256" key="2">
    <source>
        <dbReference type="ARBA" id="ARBA00011902"/>
    </source>
</evidence>
<dbReference type="PROSITE" id="PS00109">
    <property type="entry name" value="PROTEIN_KINASE_TYR"/>
    <property type="match status" value="1"/>
</dbReference>
<feature type="binding site" evidence="17">
    <location>
        <begin position="450"/>
        <end position="457"/>
    </location>
    <ligand>
        <name>ATP</name>
        <dbReference type="ChEBI" id="CHEBI:30616"/>
    </ligand>
</feature>
<feature type="domain" description="Protein kinase" evidence="22">
    <location>
        <begin position="443"/>
        <end position="780"/>
    </location>
</feature>
<dbReference type="GO" id="GO:0005524">
    <property type="term" value="F:ATP binding"/>
    <property type="evidence" value="ECO:0007669"/>
    <property type="project" value="UniProtKB-UniRule"/>
</dbReference>
<evidence type="ECO:0000256" key="19">
    <source>
        <dbReference type="PROSITE-ProRule" id="PRU10141"/>
    </source>
</evidence>
<accession>A0A8J2RFS5</accession>
<evidence type="ECO:0000256" key="18">
    <source>
        <dbReference type="PIRSR" id="PIRSR000615-3"/>
    </source>
</evidence>
<feature type="signal peptide" evidence="21">
    <location>
        <begin position="1"/>
        <end position="22"/>
    </location>
</feature>
<dbReference type="PROSITE" id="PS00240">
    <property type="entry name" value="RECEPTOR_TYR_KIN_III"/>
    <property type="match status" value="1"/>
</dbReference>
<evidence type="ECO:0000256" key="20">
    <source>
        <dbReference type="SAM" id="Phobius"/>
    </source>
</evidence>